<feature type="domain" description="C2" evidence="19">
    <location>
        <begin position="10"/>
        <end position="148"/>
    </location>
</feature>
<evidence type="ECO:0000256" key="16">
    <source>
        <dbReference type="ARBA" id="ARBA00065466"/>
    </source>
</evidence>
<dbReference type="Proteomes" id="UP000887567">
    <property type="component" value="Unplaced"/>
</dbReference>
<keyword evidence="14" id="KW-0539">Nucleus</keyword>
<evidence type="ECO:0000256" key="18">
    <source>
        <dbReference type="ARBA" id="ARBA00076171"/>
    </source>
</evidence>
<keyword evidence="11" id="KW-0106">Calcium</keyword>
<dbReference type="PROSITE" id="PS50004">
    <property type="entry name" value="C2"/>
    <property type="match status" value="1"/>
</dbReference>
<dbReference type="Pfam" id="PF07002">
    <property type="entry name" value="Copine"/>
    <property type="match status" value="1"/>
</dbReference>
<sequence length="550" mass="62763">MAAYSQASAPPPYSEVLTSTNPTSFTSSIPATQVELHVSCRNLADLDVFSKSDPMVVMFVQALGTKEWREHGRTEVIMNNLNPDFVKKFTINYFFEEVQKLKFQVYDIDKKSARLQDHVSDYIYKECHDFDNYHILLINHYKVYKESLLINIICDDVVFFQFRGHKLDKIFFFGKSDPFLVFFFSNEDNSFTAFFFTEVIKNTLNFFLKEFSIPSRAFFFGDYDRLIRVECYDWDFFLGHDLIGIFSTTLRELTTNTNITFELIHPGKKAKKKSYKNSGTISILHSKIEQQPTFLDYIRGGVQINFIVAIDFTASNGDPRNSNSLHYLNPYEPNLYVKALTSVGAICEDYDTDKMFPALGFGARIPPNWTISHEFPLNGLPQNPFCDRVEGVIAAYFQSIQSVQLYGPTNFAPVIRKTVGIAKHSEHQKPGQEYFVLLILTDGIISDMEQTKAAIVEAASLPVSIIIVGIGPAEFDAMEELDGDTVRLSSRGRYAERDIVQFVPFRDYLGKGSTGNVLSGARLAKDVLEELPDQFLEYMKKRGFKPHQPQ</sequence>
<dbReference type="GO" id="GO:0005544">
    <property type="term" value="F:calcium-dependent phospholipid binding"/>
    <property type="evidence" value="ECO:0007669"/>
    <property type="project" value="InterPro"/>
</dbReference>
<dbReference type="InterPro" id="IPR036465">
    <property type="entry name" value="vWFA_dom_sf"/>
</dbReference>
<accession>A0A913X2T8</accession>
<keyword evidence="21" id="KW-1185">Reference proteome</keyword>
<comment type="subunit">
    <text evidence="16">Monomer. Interacts with ERBB2 (preferentially with the tyrosine phosphorylated form); this interaction occurs at the cell membrane and is increased in a growth factor heregulin-dependent manner. Interacts with SHC1; this interaction may mediate the binding of CPNE3 with ERBB2. Interacts with RACK1.</text>
</comment>
<protein>
    <recommendedName>
        <fullName evidence="17">Copine-3</fullName>
    </recommendedName>
    <alternativeName>
        <fullName evidence="18">Copine III</fullName>
    </alternativeName>
</protein>
<dbReference type="InterPro" id="IPR002035">
    <property type="entry name" value="VWF_A"/>
</dbReference>
<dbReference type="SUPFAM" id="SSF49562">
    <property type="entry name" value="C2 domain (Calcium/lipid-binding domain, CaLB)"/>
    <property type="match status" value="2"/>
</dbReference>
<evidence type="ECO:0000256" key="7">
    <source>
        <dbReference type="ARBA" id="ARBA00022490"/>
    </source>
</evidence>
<evidence type="ECO:0000259" key="19">
    <source>
        <dbReference type="PROSITE" id="PS50004"/>
    </source>
</evidence>
<dbReference type="FunFam" id="2.60.40.150:FF:000099">
    <property type="entry name" value="Copine 3"/>
    <property type="match status" value="1"/>
</dbReference>
<evidence type="ECO:0000256" key="13">
    <source>
        <dbReference type="ARBA" id="ARBA00023136"/>
    </source>
</evidence>
<dbReference type="SUPFAM" id="SSF53300">
    <property type="entry name" value="vWA-like"/>
    <property type="match status" value="1"/>
</dbReference>
<dbReference type="InterPro" id="IPR037768">
    <property type="entry name" value="C2B_Copine"/>
</dbReference>
<evidence type="ECO:0000256" key="3">
    <source>
        <dbReference type="ARBA" id="ARBA00004246"/>
    </source>
</evidence>
<dbReference type="KEGG" id="epa:110236449"/>
<evidence type="ECO:0000256" key="17">
    <source>
        <dbReference type="ARBA" id="ARBA00074834"/>
    </source>
</evidence>
<keyword evidence="6" id="KW-1003">Cell membrane</keyword>
<dbReference type="PANTHER" id="PTHR10857">
    <property type="entry name" value="COPINE"/>
    <property type="match status" value="1"/>
</dbReference>
<evidence type="ECO:0000256" key="1">
    <source>
        <dbReference type="ARBA" id="ARBA00004123"/>
    </source>
</evidence>
<reference evidence="20" key="1">
    <citation type="submission" date="2022-11" db="UniProtKB">
        <authorList>
            <consortium name="EnsemblMetazoa"/>
        </authorList>
    </citation>
    <scope>IDENTIFICATION</scope>
</reference>
<dbReference type="InterPro" id="IPR010734">
    <property type="entry name" value="Copine_C"/>
</dbReference>
<keyword evidence="13" id="KW-0472">Membrane</keyword>
<evidence type="ECO:0000256" key="12">
    <source>
        <dbReference type="ARBA" id="ARBA00022949"/>
    </source>
</evidence>
<dbReference type="GO" id="GO:0046872">
    <property type="term" value="F:metal ion binding"/>
    <property type="evidence" value="ECO:0007669"/>
    <property type="project" value="UniProtKB-KW"/>
</dbReference>
<dbReference type="SMART" id="SM00239">
    <property type="entry name" value="C2"/>
    <property type="match status" value="2"/>
</dbReference>
<evidence type="ECO:0000256" key="11">
    <source>
        <dbReference type="ARBA" id="ARBA00022837"/>
    </source>
</evidence>
<evidence type="ECO:0000256" key="6">
    <source>
        <dbReference type="ARBA" id="ARBA00022475"/>
    </source>
</evidence>
<dbReference type="GO" id="GO:0005925">
    <property type="term" value="C:focal adhesion"/>
    <property type="evidence" value="ECO:0007669"/>
    <property type="project" value="UniProtKB-SubCell"/>
</dbReference>
<keyword evidence="7" id="KW-0963">Cytoplasm</keyword>
<comment type="subcellular location">
    <subcellularLocation>
        <location evidence="3">Cell junction</location>
        <location evidence="3">Focal adhesion</location>
    </subcellularLocation>
    <subcellularLocation>
        <location evidence="2">Cell membrane</location>
    </subcellularLocation>
    <subcellularLocation>
        <location evidence="4">Cytoplasm</location>
    </subcellularLocation>
    <subcellularLocation>
        <location evidence="1">Nucleus</location>
    </subcellularLocation>
</comment>
<dbReference type="Gene3D" id="2.60.40.150">
    <property type="entry name" value="C2 domain"/>
    <property type="match status" value="2"/>
</dbReference>
<evidence type="ECO:0000256" key="5">
    <source>
        <dbReference type="ARBA" id="ARBA00009048"/>
    </source>
</evidence>
<evidence type="ECO:0000256" key="4">
    <source>
        <dbReference type="ARBA" id="ARBA00004496"/>
    </source>
</evidence>
<comment type="function">
    <text evidence="15">Calcium-dependent phospholipid-binding protein that plays a role in ERBB2-mediated tumor cell migration in response to growth factor heregulin stimulation.</text>
</comment>
<evidence type="ECO:0000256" key="8">
    <source>
        <dbReference type="ARBA" id="ARBA00022553"/>
    </source>
</evidence>
<dbReference type="OMA" id="KEQATMQ"/>
<dbReference type="SMART" id="SM00327">
    <property type="entry name" value="VWA"/>
    <property type="match status" value="1"/>
</dbReference>
<dbReference type="PANTHER" id="PTHR10857:SF106">
    <property type="entry name" value="C2 DOMAIN-CONTAINING PROTEIN"/>
    <property type="match status" value="1"/>
</dbReference>
<dbReference type="InterPro" id="IPR035892">
    <property type="entry name" value="C2_domain_sf"/>
</dbReference>
<organism evidence="20 21">
    <name type="scientific">Exaiptasia diaphana</name>
    <name type="common">Tropical sea anemone</name>
    <name type="synonym">Aiptasia pulchella</name>
    <dbReference type="NCBI Taxonomy" id="2652724"/>
    <lineage>
        <taxon>Eukaryota</taxon>
        <taxon>Metazoa</taxon>
        <taxon>Cnidaria</taxon>
        <taxon>Anthozoa</taxon>
        <taxon>Hexacorallia</taxon>
        <taxon>Actiniaria</taxon>
        <taxon>Aiptasiidae</taxon>
        <taxon>Exaiptasia</taxon>
    </lineage>
</organism>
<name>A0A913X2T8_EXADI</name>
<dbReference type="RefSeq" id="XP_020897999.1">
    <property type="nucleotide sequence ID" value="XM_021042340.2"/>
</dbReference>
<keyword evidence="8" id="KW-0597">Phosphoprotein</keyword>
<dbReference type="GO" id="GO:0071277">
    <property type="term" value="P:cellular response to calcium ion"/>
    <property type="evidence" value="ECO:0007669"/>
    <property type="project" value="TreeGrafter"/>
</dbReference>
<dbReference type="OrthoDB" id="5855668at2759"/>
<dbReference type="CDD" id="cd04047">
    <property type="entry name" value="C2B_Copine"/>
    <property type="match status" value="1"/>
</dbReference>
<evidence type="ECO:0000256" key="10">
    <source>
        <dbReference type="ARBA" id="ARBA00022737"/>
    </source>
</evidence>
<keyword evidence="12" id="KW-0965">Cell junction</keyword>
<dbReference type="InterPro" id="IPR045052">
    <property type="entry name" value="Copine"/>
</dbReference>
<dbReference type="GeneID" id="110236449"/>
<comment type="similarity">
    <text evidence="5">Belongs to the copine family.</text>
</comment>
<dbReference type="GO" id="GO:0005886">
    <property type="term" value="C:plasma membrane"/>
    <property type="evidence" value="ECO:0007669"/>
    <property type="project" value="UniProtKB-SubCell"/>
</dbReference>
<evidence type="ECO:0000313" key="21">
    <source>
        <dbReference type="Proteomes" id="UP000887567"/>
    </source>
</evidence>
<dbReference type="Pfam" id="PF00168">
    <property type="entry name" value="C2"/>
    <property type="match status" value="2"/>
</dbReference>
<evidence type="ECO:0000256" key="2">
    <source>
        <dbReference type="ARBA" id="ARBA00004236"/>
    </source>
</evidence>
<evidence type="ECO:0000256" key="15">
    <source>
        <dbReference type="ARBA" id="ARBA00058857"/>
    </source>
</evidence>
<dbReference type="EnsemblMetazoa" id="XM_021042340.2">
    <property type="protein sequence ID" value="XP_020897999.1"/>
    <property type="gene ID" value="LOC110236449"/>
</dbReference>
<dbReference type="AlphaFoldDB" id="A0A913X2T8"/>
<dbReference type="CDD" id="cd04048">
    <property type="entry name" value="C2A_Copine"/>
    <property type="match status" value="1"/>
</dbReference>
<keyword evidence="9" id="KW-0479">Metal-binding</keyword>
<proteinExistence type="inferred from homology"/>
<dbReference type="FunFam" id="2.60.40.150:FF:000042">
    <property type="entry name" value="Copine 3"/>
    <property type="match status" value="1"/>
</dbReference>
<dbReference type="InterPro" id="IPR000008">
    <property type="entry name" value="C2_dom"/>
</dbReference>
<evidence type="ECO:0000256" key="14">
    <source>
        <dbReference type="ARBA" id="ARBA00023242"/>
    </source>
</evidence>
<evidence type="ECO:0000256" key="9">
    <source>
        <dbReference type="ARBA" id="ARBA00022723"/>
    </source>
</evidence>
<evidence type="ECO:0000313" key="20">
    <source>
        <dbReference type="EnsemblMetazoa" id="XP_020897999.1"/>
    </source>
</evidence>
<dbReference type="GO" id="GO:0005737">
    <property type="term" value="C:cytoplasm"/>
    <property type="evidence" value="ECO:0007669"/>
    <property type="project" value="UniProtKB-SubCell"/>
</dbReference>
<keyword evidence="10" id="KW-0677">Repeat</keyword>
<dbReference type="GO" id="GO:0005634">
    <property type="term" value="C:nucleus"/>
    <property type="evidence" value="ECO:0007669"/>
    <property type="project" value="UniProtKB-SubCell"/>
</dbReference>